<proteinExistence type="predicted"/>
<dbReference type="Gene3D" id="3.40.50.850">
    <property type="entry name" value="Isochorismatase-like"/>
    <property type="match status" value="1"/>
</dbReference>
<feature type="domain" description="Isochorismatase-like" evidence="1">
    <location>
        <begin position="13"/>
        <end position="160"/>
    </location>
</feature>
<evidence type="ECO:0000313" key="2">
    <source>
        <dbReference type="EMBL" id="SFD82727.1"/>
    </source>
</evidence>
<dbReference type="InterPro" id="IPR000868">
    <property type="entry name" value="Isochorismatase-like_dom"/>
</dbReference>
<dbReference type="AlphaFoldDB" id="A0A1I1VI74"/>
<protein>
    <submittedName>
        <fullName evidence="2">Nicotinamidase-related amidase</fullName>
    </submittedName>
</protein>
<reference evidence="2 3" key="1">
    <citation type="submission" date="2016-10" db="EMBL/GenBank/DDBJ databases">
        <authorList>
            <person name="de Groot N.N."/>
        </authorList>
    </citation>
    <scope>NUCLEOTIDE SEQUENCE [LARGE SCALE GENOMIC DNA]</scope>
    <source>
        <strain evidence="2 3">HL3</strain>
    </source>
</reference>
<dbReference type="PANTHER" id="PTHR14119">
    <property type="entry name" value="HYDROLASE"/>
    <property type="match status" value="1"/>
</dbReference>
<evidence type="ECO:0000259" key="1">
    <source>
        <dbReference type="Pfam" id="PF00857"/>
    </source>
</evidence>
<dbReference type="InterPro" id="IPR050993">
    <property type="entry name" value="Isochorismatase_domain"/>
</dbReference>
<dbReference type="OrthoDB" id="9796958at2"/>
<evidence type="ECO:0000313" key="3">
    <source>
        <dbReference type="Proteomes" id="UP000198611"/>
    </source>
</evidence>
<dbReference type="PANTHER" id="PTHR14119:SF3">
    <property type="entry name" value="ISOCHORISMATASE DOMAIN-CONTAINING PROTEIN 2"/>
    <property type="match status" value="1"/>
</dbReference>
<dbReference type="RefSeq" id="WP_093429014.1">
    <property type="nucleotide sequence ID" value="NZ_FOMJ01000009.1"/>
</dbReference>
<keyword evidence="3" id="KW-1185">Reference proteome</keyword>
<accession>A0A1I1VI74</accession>
<sequence>MTAELCNVATSRLVFVDIQARLAAAMAESERRRVLDHAGALARAAAELAIPRLVTRQYPRGLGETEPELAELLAEAPTVDKTGFSCCRADGFEAALGDSEQIILAGMETHVCITQTALELAATGRTVFVAADAVCSRDPANHERALARLAHAGVGVTVTESILFEWLRDAGHERFKAVTALLPR</sequence>
<dbReference type="EMBL" id="FOMJ01000009">
    <property type="protein sequence ID" value="SFD82727.1"/>
    <property type="molecule type" value="Genomic_DNA"/>
</dbReference>
<dbReference type="Pfam" id="PF00857">
    <property type="entry name" value="Isochorismatase"/>
    <property type="match status" value="1"/>
</dbReference>
<dbReference type="STRING" id="1123397.SAMN05660831_02403"/>
<dbReference type="SUPFAM" id="SSF52499">
    <property type="entry name" value="Isochorismatase-like hydrolases"/>
    <property type="match status" value="1"/>
</dbReference>
<dbReference type="Proteomes" id="UP000198611">
    <property type="component" value="Unassembled WGS sequence"/>
</dbReference>
<name>A0A1I1VI74_9GAMM</name>
<gene>
    <name evidence="2" type="ORF">SAMN05660831_02403</name>
</gene>
<dbReference type="InterPro" id="IPR036380">
    <property type="entry name" value="Isochorismatase-like_sf"/>
</dbReference>
<organism evidence="2 3">
    <name type="scientific">Thiohalospira halophila DSM 15071</name>
    <dbReference type="NCBI Taxonomy" id="1123397"/>
    <lineage>
        <taxon>Bacteria</taxon>
        <taxon>Pseudomonadati</taxon>
        <taxon>Pseudomonadota</taxon>
        <taxon>Gammaproteobacteria</taxon>
        <taxon>Thiohalospirales</taxon>
        <taxon>Thiohalospiraceae</taxon>
        <taxon>Thiohalospira</taxon>
    </lineage>
</organism>